<organism evidence="2">
    <name type="scientific">marine sediment metagenome</name>
    <dbReference type="NCBI Taxonomy" id="412755"/>
    <lineage>
        <taxon>unclassified sequences</taxon>
        <taxon>metagenomes</taxon>
        <taxon>ecological metagenomes</taxon>
    </lineage>
</organism>
<evidence type="ECO:0000259" key="1">
    <source>
        <dbReference type="Pfam" id="PF13840"/>
    </source>
</evidence>
<proteinExistence type="predicted"/>
<accession>X0TKD3</accession>
<dbReference type="Pfam" id="PF13840">
    <property type="entry name" value="ACT_7"/>
    <property type="match status" value="1"/>
</dbReference>
<dbReference type="AlphaFoldDB" id="X0TKD3"/>
<dbReference type="SUPFAM" id="SSF55021">
    <property type="entry name" value="ACT-like"/>
    <property type="match status" value="1"/>
</dbReference>
<comment type="caution">
    <text evidence="2">The sequence shown here is derived from an EMBL/GenBank/DDBJ whole genome shotgun (WGS) entry which is preliminary data.</text>
</comment>
<name>X0TKD3_9ZZZZ</name>
<dbReference type="Gene3D" id="3.30.2130.10">
    <property type="entry name" value="VC0802-like"/>
    <property type="match status" value="1"/>
</dbReference>
<dbReference type="EMBL" id="BARS01008284">
    <property type="protein sequence ID" value="GAF76535.1"/>
    <property type="molecule type" value="Genomic_DNA"/>
</dbReference>
<feature type="domain" description="CASTOR ACT" evidence="1">
    <location>
        <begin position="1"/>
        <end position="49"/>
    </location>
</feature>
<sequence>MDFSLVGIIAEIAGILKEINITIFTISTFETDYILVKNKDLDKAIDSLKANGHKITYKN</sequence>
<protein>
    <recommendedName>
        <fullName evidence="1">CASTOR ACT domain-containing protein</fullName>
    </recommendedName>
</protein>
<dbReference type="InterPro" id="IPR045865">
    <property type="entry name" value="ACT-like_dom_sf"/>
</dbReference>
<dbReference type="InterPro" id="IPR027795">
    <property type="entry name" value="CASTOR_ACT_dom"/>
</dbReference>
<reference evidence="2" key="1">
    <citation type="journal article" date="2014" name="Front. Microbiol.">
        <title>High frequency of phylogenetically diverse reductive dehalogenase-homologous genes in deep subseafloor sedimentary metagenomes.</title>
        <authorList>
            <person name="Kawai M."/>
            <person name="Futagami T."/>
            <person name="Toyoda A."/>
            <person name="Takaki Y."/>
            <person name="Nishi S."/>
            <person name="Hori S."/>
            <person name="Arai W."/>
            <person name="Tsubouchi T."/>
            <person name="Morono Y."/>
            <person name="Uchiyama I."/>
            <person name="Ito T."/>
            <person name="Fujiyama A."/>
            <person name="Inagaki F."/>
            <person name="Takami H."/>
        </authorList>
    </citation>
    <scope>NUCLEOTIDE SEQUENCE</scope>
    <source>
        <strain evidence="2">Expedition CK06-06</strain>
    </source>
</reference>
<gene>
    <name evidence="2" type="ORF">S01H1_15822</name>
</gene>
<evidence type="ECO:0000313" key="2">
    <source>
        <dbReference type="EMBL" id="GAF76535.1"/>
    </source>
</evidence>